<evidence type="ECO:0000256" key="3">
    <source>
        <dbReference type="ARBA" id="ARBA00022989"/>
    </source>
</evidence>
<evidence type="ECO:0000256" key="1">
    <source>
        <dbReference type="ARBA" id="ARBA00004141"/>
    </source>
</evidence>
<organism evidence="8 9">
    <name type="scientific">Venustampulla echinocandica</name>
    <dbReference type="NCBI Taxonomy" id="2656787"/>
    <lineage>
        <taxon>Eukaryota</taxon>
        <taxon>Fungi</taxon>
        <taxon>Dikarya</taxon>
        <taxon>Ascomycota</taxon>
        <taxon>Pezizomycotina</taxon>
        <taxon>Leotiomycetes</taxon>
        <taxon>Helotiales</taxon>
        <taxon>Pleuroascaceae</taxon>
        <taxon>Venustampulla</taxon>
    </lineage>
</organism>
<feature type="transmembrane region" description="Helical" evidence="6">
    <location>
        <begin position="567"/>
        <end position="588"/>
    </location>
</feature>
<feature type="compositionally biased region" description="Low complexity" evidence="5">
    <location>
        <begin position="140"/>
        <end position="151"/>
    </location>
</feature>
<feature type="transmembrane region" description="Helical" evidence="6">
    <location>
        <begin position="237"/>
        <end position="260"/>
    </location>
</feature>
<reference evidence="8 9" key="1">
    <citation type="journal article" date="2018" name="IMA Fungus">
        <title>IMA Genome-F 9: Draft genome sequence of Annulohypoxylon stygium, Aspergillus mulundensis, Berkeleyomyces basicola (syn. Thielaviopsis basicola), Ceratocystis smalleyi, two Cercospora beticola strains, Coleophoma cylindrospora, Fusarium fracticaudum, Phialophora cf. hyalina, and Morchella septimelata.</title>
        <authorList>
            <person name="Wingfield B.D."/>
            <person name="Bills G.F."/>
            <person name="Dong Y."/>
            <person name="Huang W."/>
            <person name="Nel W.J."/>
            <person name="Swalarsk-Parry B.S."/>
            <person name="Vaghefi N."/>
            <person name="Wilken P.M."/>
            <person name="An Z."/>
            <person name="de Beer Z.W."/>
            <person name="De Vos L."/>
            <person name="Chen L."/>
            <person name="Duong T.A."/>
            <person name="Gao Y."/>
            <person name="Hammerbacher A."/>
            <person name="Kikkert J.R."/>
            <person name="Li Y."/>
            <person name="Li H."/>
            <person name="Li K."/>
            <person name="Li Q."/>
            <person name="Liu X."/>
            <person name="Ma X."/>
            <person name="Naidoo K."/>
            <person name="Pethybridge S.J."/>
            <person name="Sun J."/>
            <person name="Steenkamp E.T."/>
            <person name="van der Nest M.A."/>
            <person name="van Wyk S."/>
            <person name="Wingfield M.J."/>
            <person name="Xiong C."/>
            <person name="Yue Q."/>
            <person name="Zhang X."/>
        </authorList>
    </citation>
    <scope>NUCLEOTIDE SEQUENCE [LARGE SCALE GENOMIC DNA]</scope>
    <source>
        <strain evidence="8 9">BP 5553</strain>
    </source>
</reference>
<keyword evidence="3 6" id="KW-1133">Transmembrane helix</keyword>
<dbReference type="STRING" id="2656787.A0A370TP35"/>
<dbReference type="EMBL" id="NPIC01000003">
    <property type="protein sequence ID" value="RDL37280.1"/>
    <property type="molecule type" value="Genomic_DNA"/>
</dbReference>
<dbReference type="PANTHER" id="PTHR23502:SF26">
    <property type="entry name" value="MAJOR FACILITATOR SUPERFAMILY (MFS) PROFILE DOMAIN-CONTAINING PROTEIN"/>
    <property type="match status" value="1"/>
</dbReference>
<dbReference type="InterPro" id="IPR011701">
    <property type="entry name" value="MFS"/>
</dbReference>
<comment type="caution">
    <text evidence="8">The sequence shown here is derived from an EMBL/GenBank/DDBJ whole genome shotgun (WGS) entry which is preliminary data.</text>
</comment>
<comment type="subcellular location">
    <subcellularLocation>
        <location evidence="1">Membrane</location>
        <topology evidence="1">Multi-pass membrane protein</topology>
    </subcellularLocation>
</comment>
<feature type="domain" description="Major facilitator superfamily (MFS) profile" evidence="7">
    <location>
        <begin position="206"/>
        <end position="657"/>
    </location>
</feature>
<name>A0A370TP35_9HELO</name>
<dbReference type="InterPro" id="IPR036259">
    <property type="entry name" value="MFS_trans_sf"/>
</dbReference>
<dbReference type="PANTHER" id="PTHR23502">
    <property type="entry name" value="MAJOR FACILITATOR SUPERFAMILY"/>
    <property type="match status" value="1"/>
</dbReference>
<feature type="transmembrane region" description="Helical" evidence="6">
    <location>
        <begin position="330"/>
        <end position="354"/>
    </location>
</feature>
<dbReference type="OrthoDB" id="440553at2759"/>
<feature type="compositionally biased region" description="Low complexity" evidence="5">
    <location>
        <begin position="16"/>
        <end position="31"/>
    </location>
</feature>
<dbReference type="GO" id="GO:0022857">
    <property type="term" value="F:transmembrane transporter activity"/>
    <property type="evidence" value="ECO:0007669"/>
    <property type="project" value="InterPro"/>
</dbReference>
<dbReference type="PROSITE" id="PS50850">
    <property type="entry name" value="MFS"/>
    <property type="match status" value="1"/>
</dbReference>
<dbReference type="AlphaFoldDB" id="A0A370TP35"/>
<dbReference type="RefSeq" id="XP_031869936.1">
    <property type="nucleotide sequence ID" value="XM_032013336.1"/>
</dbReference>
<feature type="transmembrane region" description="Helical" evidence="6">
    <location>
        <begin position="305"/>
        <end position="323"/>
    </location>
</feature>
<feature type="compositionally biased region" description="Polar residues" evidence="5">
    <location>
        <begin position="123"/>
        <end position="132"/>
    </location>
</feature>
<proteinExistence type="predicted"/>
<evidence type="ECO:0000313" key="9">
    <source>
        <dbReference type="Proteomes" id="UP000254866"/>
    </source>
</evidence>
<keyword evidence="2 6" id="KW-0812">Transmembrane</keyword>
<keyword evidence="4 6" id="KW-0472">Membrane</keyword>
<dbReference type="Proteomes" id="UP000254866">
    <property type="component" value="Unassembled WGS sequence"/>
</dbReference>
<feature type="transmembrane region" description="Helical" evidence="6">
    <location>
        <begin position="272"/>
        <end position="299"/>
    </location>
</feature>
<evidence type="ECO:0000313" key="8">
    <source>
        <dbReference type="EMBL" id="RDL37280.1"/>
    </source>
</evidence>
<dbReference type="InterPro" id="IPR020846">
    <property type="entry name" value="MFS_dom"/>
</dbReference>
<keyword evidence="9" id="KW-1185">Reference proteome</keyword>
<evidence type="ECO:0000259" key="7">
    <source>
        <dbReference type="PROSITE" id="PS50850"/>
    </source>
</evidence>
<dbReference type="Gene3D" id="1.20.1720.10">
    <property type="entry name" value="Multidrug resistance protein D"/>
    <property type="match status" value="1"/>
</dbReference>
<protein>
    <recommendedName>
        <fullName evidence="7">Major facilitator superfamily (MFS) profile domain-containing protein</fullName>
    </recommendedName>
</protein>
<dbReference type="SUPFAM" id="SSF103473">
    <property type="entry name" value="MFS general substrate transporter"/>
    <property type="match status" value="1"/>
</dbReference>
<feature type="transmembrane region" description="Helical" evidence="6">
    <location>
        <begin position="632"/>
        <end position="655"/>
    </location>
</feature>
<dbReference type="Pfam" id="PF07690">
    <property type="entry name" value="MFS_1"/>
    <property type="match status" value="1"/>
</dbReference>
<evidence type="ECO:0000256" key="4">
    <source>
        <dbReference type="ARBA" id="ARBA00023136"/>
    </source>
</evidence>
<accession>A0A370TP35</accession>
<feature type="transmembrane region" description="Helical" evidence="6">
    <location>
        <begin position="444"/>
        <end position="469"/>
    </location>
</feature>
<gene>
    <name evidence="8" type="ORF">BP5553_04713</name>
</gene>
<feature type="transmembrane region" description="Helical" evidence="6">
    <location>
        <begin position="609"/>
        <end position="626"/>
    </location>
</feature>
<sequence>MASPDSHKRSRSPAESLSASNFSKSSSQSSSQHRRVRSLGSSRGPHNYPMAASRGRTPAHVGNLLIVPETPLNQLQNPGSDKPSPSVLAAPIRSDSGSSFGHSGSRSDMSKPSTTDLKEAARDTTSGGQSPRRQAAGIAEPESSTSPKSTTGLFPHLPSRLNHFEKWFPESPSKTPEVQDKQELCVEKALPPPPYHVFDFWKKRQLVILMSFTGILSPLSTSIYFPAITAIANEFDVSTGIVLVTITVYMVVQAIAPFFWMPFCSSYGRRPIFIMTLLVFLAADIGLLFCKTFIALLILRGVQSFGTAALTAICAAVIGDISTSKERSTFIGLFGGILMFTFISPLIGGLLTYYLGFRSIFLFLGAFGLSVLVLIVLTLPETLRSIAGNGTIRLKRVQRPFIDIIRPPADAPFISGNTGSAAPLRLPAIKIFVEPVLCLSQKDVVASAVFGSVVFAICTAVIATTTSLFELHYSLSYIMIGLAFLPAGAGSVLSFFSIGHLIDRDFRITEANYRKMHRLEKDIALDYKTLPDFPIERARLRNTWWITLAFIGATAAYGFSFSTSRKLIVLPLVLQFFIACSATAILLLNGTLIADLHTGTVSATPAVNCLRFLMGALFVGTVHPAIDRLGVRLTFLLMALVMLALTPIMVIQWFFGRPWGARRNSTWPRQKLVRLPDLRTSSSALMDSVKGVRLPSLPDVASGMKSPFGKR</sequence>
<evidence type="ECO:0000256" key="5">
    <source>
        <dbReference type="SAM" id="MobiDB-lite"/>
    </source>
</evidence>
<feature type="transmembrane region" description="Helical" evidence="6">
    <location>
        <begin position="475"/>
        <end position="498"/>
    </location>
</feature>
<feature type="transmembrane region" description="Helical" evidence="6">
    <location>
        <begin position="543"/>
        <end position="561"/>
    </location>
</feature>
<feature type="transmembrane region" description="Helical" evidence="6">
    <location>
        <begin position="360"/>
        <end position="379"/>
    </location>
</feature>
<dbReference type="GeneID" id="43597562"/>
<feature type="region of interest" description="Disordered" evidence="5">
    <location>
        <begin position="1"/>
        <end position="155"/>
    </location>
</feature>
<dbReference type="GO" id="GO:0005886">
    <property type="term" value="C:plasma membrane"/>
    <property type="evidence" value="ECO:0007669"/>
    <property type="project" value="TreeGrafter"/>
</dbReference>
<evidence type="ECO:0000256" key="6">
    <source>
        <dbReference type="SAM" id="Phobius"/>
    </source>
</evidence>
<evidence type="ECO:0000256" key="2">
    <source>
        <dbReference type="ARBA" id="ARBA00022692"/>
    </source>
</evidence>
<feature type="compositionally biased region" description="Low complexity" evidence="5">
    <location>
        <begin position="93"/>
        <end position="107"/>
    </location>
</feature>
<feature type="transmembrane region" description="Helical" evidence="6">
    <location>
        <begin position="206"/>
        <end position="225"/>
    </location>
</feature>